<organism evidence="1 2">
    <name type="scientific">Trifolium medium</name>
    <dbReference type="NCBI Taxonomy" id="97028"/>
    <lineage>
        <taxon>Eukaryota</taxon>
        <taxon>Viridiplantae</taxon>
        <taxon>Streptophyta</taxon>
        <taxon>Embryophyta</taxon>
        <taxon>Tracheophyta</taxon>
        <taxon>Spermatophyta</taxon>
        <taxon>Magnoliopsida</taxon>
        <taxon>eudicotyledons</taxon>
        <taxon>Gunneridae</taxon>
        <taxon>Pentapetalae</taxon>
        <taxon>rosids</taxon>
        <taxon>fabids</taxon>
        <taxon>Fabales</taxon>
        <taxon>Fabaceae</taxon>
        <taxon>Papilionoideae</taxon>
        <taxon>50 kb inversion clade</taxon>
        <taxon>NPAAA clade</taxon>
        <taxon>Hologalegina</taxon>
        <taxon>IRL clade</taxon>
        <taxon>Trifolieae</taxon>
        <taxon>Trifolium</taxon>
    </lineage>
</organism>
<comment type="caution">
    <text evidence="1">The sequence shown here is derived from an EMBL/GenBank/DDBJ whole genome shotgun (WGS) entry which is preliminary data.</text>
</comment>
<dbReference type="AlphaFoldDB" id="A0A392V226"/>
<dbReference type="Proteomes" id="UP000265520">
    <property type="component" value="Unassembled WGS sequence"/>
</dbReference>
<keyword evidence="2" id="KW-1185">Reference proteome</keyword>
<feature type="non-terminal residue" evidence="1">
    <location>
        <position position="47"/>
    </location>
</feature>
<accession>A0A392V226</accession>
<evidence type="ECO:0000313" key="2">
    <source>
        <dbReference type="Proteomes" id="UP000265520"/>
    </source>
</evidence>
<name>A0A392V226_9FABA</name>
<reference evidence="1 2" key="1">
    <citation type="journal article" date="2018" name="Front. Plant Sci.">
        <title>Red Clover (Trifolium pratense) and Zigzag Clover (T. medium) - A Picture of Genomic Similarities and Differences.</title>
        <authorList>
            <person name="Dluhosova J."/>
            <person name="Istvanek J."/>
            <person name="Nedelnik J."/>
            <person name="Repkova J."/>
        </authorList>
    </citation>
    <scope>NUCLEOTIDE SEQUENCE [LARGE SCALE GENOMIC DNA]</scope>
    <source>
        <strain evidence="2">cv. 10/8</strain>
        <tissue evidence="1">Leaf</tissue>
    </source>
</reference>
<dbReference type="EMBL" id="LXQA011041383">
    <property type="protein sequence ID" value="MCI82354.1"/>
    <property type="molecule type" value="Genomic_DNA"/>
</dbReference>
<sequence length="47" mass="5423">MTLVHQYLDTGILSDDRKEAAKVKRRACVYVIIDGKLYRRGFSIPLL</sequence>
<proteinExistence type="predicted"/>
<protein>
    <submittedName>
        <fullName evidence="1">Uncharacterized protein</fullName>
    </submittedName>
</protein>
<evidence type="ECO:0000313" key="1">
    <source>
        <dbReference type="EMBL" id="MCI82354.1"/>
    </source>
</evidence>